<evidence type="ECO:0000313" key="2">
    <source>
        <dbReference type="EMBL" id="MCE3049712.1"/>
    </source>
</evidence>
<feature type="region of interest" description="Disordered" evidence="1">
    <location>
        <begin position="15"/>
        <end position="54"/>
    </location>
</feature>
<gene>
    <name evidence="2" type="ORF">HAX54_045583</name>
</gene>
<dbReference type="EMBL" id="JACEIK010007081">
    <property type="protein sequence ID" value="MCE3049712.1"/>
    <property type="molecule type" value="Genomic_DNA"/>
</dbReference>
<evidence type="ECO:0000313" key="3">
    <source>
        <dbReference type="Proteomes" id="UP000823775"/>
    </source>
</evidence>
<accession>A0ABS8WJS3</accession>
<name>A0ABS8WJS3_DATST</name>
<organism evidence="2 3">
    <name type="scientific">Datura stramonium</name>
    <name type="common">Jimsonweed</name>
    <name type="synonym">Common thornapple</name>
    <dbReference type="NCBI Taxonomy" id="4076"/>
    <lineage>
        <taxon>Eukaryota</taxon>
        <taxon>Viridiplantae</taxon>
        <taxon>Streptophyta</taxon>
        <taxon>Embryophyta</taxon>
        <taxon>Tracheophyta</taxon>
        <taxon>Spermatophyta</taxon>
        <taxon>Magnoliopsida</taxon>
        <taxon>eudicotyledons</taxon>
        <taxon>Gunneridae</taxon>
        <taxon>Pentapetalae</taxon>
        <taxon>asterids</taxon>
        <taxon>lamiids</taxon>
        <taxon>Solanales</taxon>
        <taxon>Solanaceae</taxon>
        <taxon>Solanoideae</taxon>
        <taxon>Datureae</taxon>
        <taxon>Datura</taxon>
    </lineage>
</organism>
<sequence length="85" mass="9951">DCNLNMVREFLANWDPKERSNHEEEKDYKPVYDPRGIDVSNTKEPEGIHSPGLSINERNAQIGNMLDHMYGMQMLQLRMDEVTEE</sequence>
<evidence type="ECO:0000256" key="1">
    <source>
        <dbReference type="SAM" id="MobiDB-lite"/>
    </source>
</evidence>
<feature type="non-terminal residue" evidence="2">
    <location>
        <position position="1"/>
    </location>
</feature>
<reference evidence="2 3" key="1">
    <citation type="journal article" date="2021" name="BMC Genomics">
        <title>Datura genome reveals duplications of psychoactive alkaloid biosynthetic genes and high mutation rate following tissue culture.</title>
        <authorList>
            <person name="Rajewski A."/>
            <person name="Carter-House D."/>
            <person name="Stajich J."/>
            <person name="Litt A."/>
        </authorList>
    </citation>
    <scope>NUCLEOTIDE SEQUENCE [LARGE SCALE GENOMIC DNA]</scope>
    <source>
        <strain evidence="2">AR-01</strain>
    </source>
</reference>
<feature type="non-terminal residue" evidence="2">
    <location>
        <position position="85"/>
    </location>
</feature>
<proteinExistence type="predicted"/>
<keyword evidence="3" id="KW-1185">Reference proteome</keyword>
<dbReference type="Proteomes" id="UP000823775">
    <property type="component" value="Unassembled WGS sequence"/>
</dbReference>
<feature type="compositionally biased region" description="Basic and acidic residues" evidence="1">
    <location>
        <begin position="15"/>
        <end position="47"/>
    </location>
</feature>
<protein>
    <submittedName>
        <fullName evidence="2">Uncharacterized protein</fullName>
    </submittedName>
</protein>
<comment type="caution">
    <text evidence="2">The sequence shown here is derived from an EMBL/GenBank/DDBJ whole genome shotgun (WGS) entry which is preliminary data.</text>
</comment>